<keyword evidence="2" id="KW-1185">Reference proteome</keyword>
<proteinExistence type="predicted"/>
<dbReference type="OrthoDB" id="2053364at2"/>
<gene>
    <name evidence="1" type="ORF">LPTSP4_09420</name>
</gene>
<dbReference type="EMBL" id="BFBB01000003">
    <property type="protein sequence ID" value="GBF49429.1"/>
    <property type="molecule type" value="Genomic_DNA"/>
</dbReference>
<evidence type="ECO:0000313" key="2">
    <source>
        <dbReference type="Proteomes" id="UP000245133"/>
    </source>
</evidence>
<organism evidence="1 2">
    <name type="scientific">Leptospira ryugenii</name>
    <dbReference type="NCBI Taxonomy" id="1917863"/>
    <lineage>
        <taxon>Bacteria</taxon>
        <taxon>Pseudomonadati</taxon>
        <taxon>Spirochaetota</taxon>
        <taxon>Spirochaetia</taxon>
        <taxon>Leptospirales</taxon>
        <taxon>Leptospiraceae</taxon>
        <taxon>Leptospira</taxon>
    </lineage>
</organism>
<dbReference type="Proteomes" id="UP000245133">
    <property type="component" value="Unassembled WGS sequence"/>
</dbReference>
<dbReference type="AlphaFoldDB" id="A0A2P2DXS5"/>
<name>A0A2P2DXS5_9LEPT</name>
<sequence length="105" mass="12640">MKKNLNTLTMNIKRDWFASILSIPQRKKIEYRTMSDYWLTRLEKVGKPPFKLRLLNGMLPPVPEATIIVTKVMKNKKNRELEFHLGKILEVKYWDQQREKPKKNK</sequence>
<protein>
    <submittedName>
        <fullName evidence="1">Uncharacterized protein</fullName>
    </submittedName>
</protein>
<accession>A0A2P2DXS5</accession>
<comment type="caution">
    <text evidence="1">The sequence shown here is derived from an EMBL/GenBank/DDBJ whole genome shotgun (WGS) entry which is preliminary data.</text>
</comment>
<evidence type="ECO:0000313" key="1">
    <source>
        <dbReference type="EMBL" id="GBF49429.1"/>
    </source>
</evidence>
<dbReference type="RefSeq" id="WP_135354992.1">
    <property type="nucleotide sequence ID" value="NZ_BFBB01000003.1"/>
</dbReference>
<reference evidence="1 2" key="1">
    <citation type="submission" date="2018-02" db="EMBL/GenBank/DDBJ databases">
        <title>Novel Leptospira species isolated from soil and water in Japan.</title>
        <authorList>
            <person name="Nakao R."/>
            <person name="Masuzawa T."/>
        </authorList>
    </citation>
    <scope>NUCLEOTIDE SEQUENCE [LARGE SCALE GENOMIC DNA]</scope>
    <source>
        <strain evidence="1 2">YH101</strain>
    </source>
</reference>